<dbReference type="InterPro" id="IPR004090">
    <property type="entry name" value="Chemotax_Me-accpt_rcpt"/>
</dbReference>
<dbReference type="RefSeq" id="WP_377283491.1">
    <property type="nucleotide sequence ID" value="NZ_JBHRSI010000009.1"/>
</dbReference>
<dbReference type="CDD" id="cd00130">
    <property type="entry name" value="PAS"/>
    <property type="match status" value="1"/>
</dbReference>
<dbReference type="PROSITE" id="PS50885">
    <property type="entry name" value="HAMP"/>
    <property type="match status" value="1"/>
</dbReference>
<name>A0ABW4NAZ9_9CAUL</name>
<evidence type="ECO:0000256" key="1">
    <source>
        <dbReference type="ARBA" id="ARBA00022500"/>
    </source>
</evidence>
<dbReference type="InterPro" id="IPR035965">
    <property type="entry name" value="PAS-like_dom_sf"/>
</dbReference>
<keyword evidence="4" id="KW-0175">Coiled coil</keyword>
<dbReference type="PANTHER" id="PTHR43531:SF11">
    <property type="entry name" value="METHYL-ACCEPTING CHEMOTAXIS PROTEIN 3"/>
    <property type="match status" value="1"/>
</dbReference>
<comment type="similarity">
    <text evidence="2">Belongs to the methyl-accepting chemotaxis (MCP) protein family.</text>
</comment>
<dbReference type="InterPro" id="IPR003660">
    <property type="entry name" value="HAMP_dom"/>
</dbReference>
<dbReference type="SMART" id="SM00091">
    <property type="entry name" value="PAS"/>
    <property type="match status" value="1"/>
</dbReference>
<dbReference type="Pfam" id="PF08447">
    <property type="entry name" value="PAS_3"/>
    <property type="match status" value="1"/>
</dbReference>
<feature type="domain" description="HAMP" evidence="8">
    <location>
        <begin position="150"/>
        <end position="202"/>
    </location>
</feature>
<dbReference type="Proteomes" id="UP001597237">
    <property type="component" value="Unassembled WGS sequence"/>
</dbReference>
<dbReference type="SUPFAM" id="SSF55785">
    <property type="entry name" value="PYP-like sensor domain (PAS domain)"/>
    <property type="match status" value="1"/>
</dbReference>
<sequence>MTGLFRRRKGDAADARLRHLETMFKALGGRQGHLELELDGTIRSANEMFLQMMGYELSEVVGRHHDMLVYPEQRGAGSEAFWSALRSGQPVSERFRRLTKDGRELIFFGTYYALCGPDGRPYQYMLWGADVSDQVRAQRAADEALARRREEQQRAFASLHGALTALAKGDLTARMQENLPEEYLPLKQDLELAMAELRSALGRISETTEGMNAGAAEIVRATDELARRTEQQAATLEQTAAALEEITATVQRTAEGAVQANAAVCGAKQEAERSGEVVQGAVAAMDQIAASARQISQIIGVIDEIAFQTNLLALNAGVEAARAGEAGRGFAVVASEVRALAQRSAEAAKEIKALISASTQQVGQGVELVGQTGQALESIVARVNEISGLVSEIAASAQEQATGLAQVNTAVSQMDHATQQNAAMVEETTAASHALQNEVSELVGLVNRFRTGVDRPTRERGSIAGGARRSYAAPALKTTSQVAEAPEAGEWEEF</sequence>
<keyword evidence="3" id="KW-0807">Transducer</keyword>
<dbReference type="EMBL" id="JBHUEY010000012">
    <property type="protein sequence ID" value="MFD1785915.1"/>
    <property type="molecule type" value="Genomic_DNA"/>
</dbReference>
<keyword evidence="10" id="KW-1185">Reference proteome</keyword>
<evidence type="ECO:0000256" key="2">
    <source>
        <dbReference type="ARBA" id="ARBA00029447"/>
    </source>
</evidence>
<dbReference type="InterPro" id="IPR013655">
    <property type="entry name" value="PAS_fold_3"/>
</dbReference>
<dbReference type="InterPro" id="IPR051310">
    <property type="entry name" value="MCP_chemotaxis"/>
</dbReference>
<comment type="caution">
    <text evidence="9">The sequence shown here is derived from an EMBL/GenBank/DDBJ whole genome shotgun (WGS) entry which is preliminary data.</text>
</comment>
<reference evidence="10" key="1">
    <citation type="journal article" date="2019" name="Int. J. Syst. Evol. Microbiol.">
        <title>The Global Catalogue of Microorganisms (GCM) 10K type strain sequencing project: providing services to taxonomists for standard genome sequencing and annotation.</title>
        <authorList>
            <consortium name="The Broad Institute Genomics Platform"/>
            <consortium name="The Broad Institute Genome Sequencing Center for Infectious Disease"/>
            <person name="Wu L."/>
            <person name="Ma J."/>
        </authorList>
    </citation>
    <scope>NUCLEOTIDE SEQUENCE [LARGE SCALE GENOMIC DNA]</scope>
    <source>
        <strain evidence="10">DFY28</strain>
    </source>
</reference>
<evidence type="ECO:0000259" key="7">
    <source>
        <dbReference type="PROSITE" id="PS50112"/>
    </source>
</evidence>
<dbReference type="Pfam" id="PF00015">
    <property type="entry name" value="MCPsignal"/>
    <property type="match status" value="1"/>
</dbReference>
<dbReference type="NCBIfam" id="TIGR00229">
    <property type="entry name" value="sensory_box"/>
    <property type="match status" value="1"/>
</dbReference>
<dbReference type="PANTHER" id="PTHR43531">
    <property type="entry name" value="PROTEIN ICFG"/>
    <property type="match status" value="1"/>
</dbReference>
<feature type="region of interest" description="Disordered" evidence="5">
    <location>
        <begin position="475"/>
        <end position="494"/>
    </location>
</feature>
<feature type="domain" description="Methyl-accepting transducer" evidence="6">
    <location>
        <begin position="207"/>
        <end position="436"/>
    </location>
</feature>
<evidence type="ECO:0000259" key="8">
    <source>
        <dbReference type="PROSITE" id="PS50885"/>
    </source>
</evidence>
<evidence type="ECO:0000259" key="6">
    <source>
        <dbReference type="PROSITE" id="PS50111"/>
    </source>
</evidence>
<feature type="coiled-coil region" evidence="4">
    <location>
        <begin position="187"/>
        <end position="246"/>
    </location>
</feature>
<evidence type="ECO:0000313" key="9">
    <source>
        <dbReference type="EMBL" id="MFD1785915.1"/>
    </source>
</evidence>
<dbReference type="InterPro" id="IPR004089">
    <property type="entry name" value="MCPsignal_dom"/>
</dbReference>
<dbReference type="Gene3D" id="1.10.287.950">
    <property type="entry name" value="Methyl-accepting chemotaxis protein"/>
    <property type="match status" value="1"/>
</dbReference>
<dbReference type="SMART" id="SM00283">
    <property type="entry name" value="MA"/>
    <property type="match status" value="1"/>
</dbReference>
<evidence type="ECO:0000256" key="5">
    <source>
        <dbReference type="SAM" id="MobiDB-lite"/>
    </source>
</evidence>
<dbReference type="SUPFAM" id="SSF58104">
    <property type="entry name" value="Methyl-accepting chemotaxis protein (MCP) signaling domain"/>
    <property type="match status" value="1"/>
</dbReference>
<proteinExistence type="inferred from homology"/>
<dbReference type="Gene3D" id="3.30.450.20">
    <property type="entry name" value="PAS domain"/>
    <property type="match status" value="1"/>
</dbReference>
<feature type="domain" description="PAS" evidence="7">
    <location>
        <begin position="36"/>
        <end position="88"/>
    </location>
</feature>
<keyword evidence="1" id="KW-0145">Chemotaxis</keyword>
<dbReference type="PROSITE" id="PS50111">
    <property type="entry name" value="CHEMOTAXIS_TRANSDUC_2"/>
    <property type="match status" value="1"/>
</dbReference>
<organism evidence="9 10">
    <name type="scientific">Phenylobacterium terrae</name>
    <dbReference type="NCBI Taxonomy" id="2665495"/>
    <lineage>
        <taxon>Bacteria</taxon>
        <taxon>Pseudomonadati</taxon>
        <taxon>Pseudomonadota</taxon>
        <taxon>Alphaproteobacteria</taxon>
        <taxon>Caulobacterales</taxon>
        <taxon>Caulobacteraceae</taxon>
        <taxon>Phenylobacterium</taxon>
    </lineage>
</organism>
<dbReference type="PROSITE" id="PS50112">
    <property type="entry name" value="PAS"/>
    <property type="match status" value="1"/>
</dbReference>
<dbReference type="PRINTS" id="PR00260">
    <property type="entry name" value="CHEMTRNSDUCR"/>
</dbReference>
<dbReference type="InterPro" id="IPR000014">
    <property type="entry name" value="PAS"/>
</dbReference>
<accession>A0ABW4NAZ9</accession>
<dbReference type="CDD" id="cd11386">
    <property type="entry name" value="MCP_signal"/>
    <property type="match status" value="1"/>
</dbReference>
<evidence type="ECO:0000256" key="3">
    <source>
        <dbReference type="PROSITE-ProRule" id="PRU00284"/>
    </source>
</evidence>
<evidence type="ECO:0000313" key="10">
    <source>
        <dbReference type="Proteomes" id="UP001597237"/>
    </source>
</evidence>
<evidence type="ECO:0000256" key="4">
    <source>
        <dbReference type="SAM" id="Coils"/>
    </source>
</evidence>
<gene>
    <name evidence="9" type="ORF">ACFSC0_21155</name>
</gene>
<protein>
    <submittedName>
        <fullName evidence="9">PAS domain-containing methyl-accepting chemotaxis protein</fullName>
    </submittedName>
</protein>